<dbReference type="SUPFAM" id="SSF52980">
    <property type="entry name" value="Restriction endonuclease-like"/>
    <property type="match status" value="1"/>
</dbReference>
<evidence type="ECO:0000259" key="1">
    <source>
        <dbReference type="Pfam" id="PF04480"/>
    </source>
</evidence>
<reference evidence="2 3" key="1">
    <citation type="submission" date="2018-05" db="EMBL/GenBank/DDBJ databases">
        <title>Rhodohalobacter halophilus gen. nov., sp. nov., a moderately halophilic member of the family Balneolaceae.</title>
        <authorList>
            <person name="Liu Z.-W."/>
        </authorList>
    </citation>
    <scope>NUCLEOTIDE SEQUENCE [LARGE SCALE GENOMIC DNA]</scope>
    <source>
        <strain evidence="2 3">8A47</strain>
    </source>
</reference>
<dbReference type="Proteomes" id="UP000245533">
    <property type="component" value="Unassembled WGS sequence"/>
</dbReference>
<dbReference type="CDD" id="cd01038">
    <property type="entry name" value="Endonuclease_DUF559"/>
    <property type="match status" value="1"/>
</dbReference>
<dbReference type="Gene3D" id="3.40.960.10">
    <property type="entry name" value="VSR Endonuclease"/>
    <property type="match status" value="1"/>
</dbReference>
<dbReference type="GO" id="GO:0008168">
    <property type="term" value="F:methyltransferase activity"/>
    <property type="evidence" value="ECO:0007669"/>
    <property type="project" value="UniProtKB-KW"/>
</dbReference>
<dbReference type="InterPro" id="IPR007569">
    <property type="entry name" value="DUF559"/>
</dbReference>
<keyword evidence="3" id="KW-1185">Reference proteome</keyword>
<evidence type="ECO:0000313" key="2">
    <source>
        <dbReference type="EMBL" id="PWN05297.1"/>
    </source>
</evidence>
<sequence>MKRPIISYNPKLKKLARELRNNSTMSEIILWKHLKGRQMYGYDFHRQRPVDQFIVDFICSELWLVIELYGYSHLLEVQAAADIARERRLQELGLNVIRFWNEEVLKDIDYVLGAIEHEVLLQKRKLGL</sequence>
<proteinExistence type="predicted"/>
<dbReference type="EMBL" id="QGGB01000010">
    <property type="protein sequence ID" value="PWN05297.1"/>
    <property type="molecule type" value="Genomic_DNA"/>
</dbReference>
<dbReference type="PANTHER" id="PTHR38590">
    <property type="entry name" value="BLL0828 PROTEIN"/>
    <property type="match status" value="1"/>
</dbReference>
<feature type="domain" description="DUF559" evidence="1">
    <location>
        <begin position="11"/>
        <end position="118"/>
    </location>
</feature>
<dbReference type="PANTHER" id="PTHR38590:SF1">
    <property type="entry name" value="BLL0828 PROTEIN"/>
    <property type="match status" value="1"/>
</dbReference>
<keyword evidence="2" id="KW-0808">Transferase</keyword>
<evidence type="ECO:0000313" key="3">
    <source>
        <dbReference type="Proteomes" id="UP000245533"/>
    </source>
</evidence>
<dbReference type="AlphaFoldDB" id="A0A316TL63"/>
<dbReference type="RefSeq" id="WP_109647854.1">
    <property type="nucleotide sequence ID" value="NZ_QGGB01000010.1"/>
</dbReference>
<gene>
    <name evidence="2" type="ORF">DDZ15_14580</name>
</gene>
<comment type="caution">
    <text evidence="2">The sequence shown here is derived from an EMBL/GenBank/DDBJ whole genome shotgun (WGS) entry which is preliminary data.</text>
</comment>
<organism evidence="2 3">
    <name type="scientific">Rhodohalobacter mucosus</name>
    <dbReference type="NCBI Taxonomy" id="2079485"/>
    <lineage>
        <taxon>Bacteria</taxon>
        <taxon>Pseudomonadati</taxon>
        <taxon>Balneolota</taxon>
        <taxon>Balneolia</taxon>
        <taxon>Balneolales</taxon>
        <taxon>Balneolaceae</taxon>
        <taxon>Rhodohalobacter</taxon>
    </lineage>
</organism>
<dbReference type="OrthoDB" id="9798754at2"/>
<accession>A0A316TL63</accession>
<keyword evidence="2" id="KW-0489">Methyltransferase</keyword>
<dbReference type="GO" id="GO:0032259">
    <property type="term" value="P:methylation"/>
    <property type="evidence" value="ECO:0007669"/>
    <property type="project" value="UniProtKB-KW"/>
</dbReference>
<dbReference type="Pfam" id="PF04480">
    <property type="entry name" value="DUF559"/>
    <property type="match status" value="1"/>
</dbReference>
<protein>
    <submittedName>
        <fullName evidence="2">DNA methylase</fullName>
    </submittedName>
</protein>
<dbReference type="InterPro" id="IPR011335">
    <property type="entry name" value="Restrct_endonuc-II-like"/>
</dbReference>
<name>A0A316TL63_9BACT</name>
<dbReference type="InterPro" id="IPR047216">
    <property type="entry name" value="Endonuclease_DUF559_bact"/>
</dbReference>